<evidence type="ECO:0008006" key="5">
    <source>
        <dbReference type="Google" id="ProtNLM"/>
    </source>
</evidence>
<evidence type="ECO:0000256" key="2">
    <source>
        <dbReference type="SAM" id="Phobius"/>
    </source>
</evidence>
<gene>
    <name evidence="3" type="ORF">ACFSUN_16375</name>
</gene>
<reference evidence="4" key="1">
    <citation type="journal article" date="2019" name="Int. J. Syst. Evol. Microbiol.">
        <title>The Global Catalogue of Microorganisms (GCM) 10K type strain sequencing project: providing services to taxonomists for standard genome sequencing and annotation.</title>
        <authorList>
            <consortium name="The Broad Institute Genomics Platform"/>
            <consortium name="The Broad Institute Genome Sequencing Center for Infectious Disease"/>
            <person name="Wu L."/>
            <person name="Ma J."/>
        </authorList>
    </citation>
    <scope>NUCLEOTIDE SEQUENCE [LARGE SCALE GENOMIC DNA]</scope>
    <source>
        <strain evidence="4">TISTR 1858</strain>
    </source>
</reference>
<keyword evidence="2" id="KW-0812">Transmembrane</keyword>
<dbReference type="EMBL" id="JBHUMX010000041">
    <property type="protein sequence ID" value="MFD2630364.1"/>
    <property type="molecule type" value="Genomic_DNA"/>
</dbReference>
<name>A0ABW5Q4A9_9BACI</name>
<proteinExistence type="predicted"/>
<keyword evidence="2" id="KW-0472">Membrane</keyword>
<keyword evidence="2" id="KW-1133">Transmembrane helix</keyword>
<feature type="compositionally biased region" description="Basic and acidic residues" evidence="1">
    <location>
        <begin position="51"/>
        <end position="70"/>
    </location>
</feature>
<feature type="transmembrane region" description="Helical" evidence="2">
    <location>
        <begin position="20"/>
        <end position="38"/>
    </location>
</feature>
<dbReference type="RefSeq" id="WP_379563510.1">
    <property type="nucleotide sequence ID" value="NZ_JBHUMX010000041.1"/>
</dbReference>
<dbReference type="Pfam" id="PF12679">
    <property type="entry name" value="ABC2_membrane_2"/>
    <property type="match status" value="1"/>
</dbReference>
<evidence type="ECO:0000256" key="1">
    <source>
        <dbReference type="SAM" id="MobiDB-lite"/>
    </source>
</evidence>
<feature type="region of interest" description="Disordered" evidence="1">
    <location>
        <begin position="46"/>
        <end position="72"/>
    </location>
</feature>
<feature type="transmembrane region" description="Helical" evidence="2">
    <location>
        <begin position="229"/>
        <end position="249"/>
    </location>
</feature>
<keyword evidence="4" id="KW-1185">Reference proteome</keyword>
<organism evidence="3 4">
    <name type="scientific">Oceanobacillus kapialis</name>
    <dbReference type="NCBI Taxonomy" id="481353"/>
    <lineage>
        <taxon>Bacteria</taxon>
        <taxon>Bacillati</taxon>
        <taxon>Bacillota</taxon>
        <taxon>Bacilli</taxon>
        <taxon>Bacillales</taxon>
        <taxon>Bacillaceae</taxon>
        <taxon>Oceanobacillus</taxon>
    </lineage>
</organism>
<feature type="transmembrane region" description="Helical" evidence="2">
    <location>
        <begin position="374"/>
        <end position="395"/>
    </location>
</feature>
<feature type="transmembrane region" description="Helical" evidence="2">
    <location>
        <begin position="310"/>
        <end position="329"/>
    </location>
</feature>
<accession>A0ABW5Q4A9</accession>
<protein>
    <recommendedName>
        <fullName evidence="5">ABC transporter permease</fullName>
    </recommendedName>
</protein>
<feature type="transmembrane region" description="Helical" evidence="2">
    <location>
        <begin position="276"/>
        <end position="298"/>
    </location>
</feature>
<evidence type="ECO:0000313" key="3">
    <source>
        <dbReference type="EMBL" id="MFD2630364.1"/>
    </source>
</evidence>
<dbReference type="Proteomes" id="UP001597451">
    <property type="component" value="Unassembled WGS sequence"/>
</dbReference>
<feature type="transmembrane region" description="Helical" evidence="2">
    <location>
        <begin position="179"/>
        <end position="201"/>
    </location>
</feature>
<sequence>MNRAFWRHELSMLIRSKKNIIFIFFLTVFVLSYCFIILPNSKSTETFDGDQLSKELQETSATQRDREENGHTGFGHFTGVAYYAMQENYALLHSKMITAFDDEDFRRYVHLRTYFLEQNPSSFLAEHPDMFADSPIPGKDRYHLYNQTLLRYQGYLNQDDPITNEMIEEKTAVQAIQEVFLSFATYFIVFVGIYFSSDVLVRNRQNKTLLQGLPLAWYRVLNIKTMTTFIYTLGIIFALFLLATLIISIQNGFGSLNHPLAVMIKQGDLTLSNYKVITIGKFILLAVSFIPILVYLFIRFNILISLIVKNQWLVLFISSIALISEQLYFSRTLRDLNGTEISYFPQTYFDFGKIVTGEKNFLVNLESITYGKGMLVLLLTIVVIECILFLVSRIVSKRRFYQ</sequence>
<evidence type="ECO:0000313" key="4">
    <source>
        <dbReference type="Proteomes" id="UP001597451"/>
    </source>
</evidence>
<comment type="caution">
    <text evidence="3">The sequence shown here is derived from an EMBL/GenBank/DDBJ whole genome shotgun (WGS) entry which is preliminary data.</text>
</comment>